<dbReference type="KEGG" id="bor:COCMIDRAFT_90366"/>
<dbReference type="HOGENOM" id="CLU_2621846_0_0_1"/>
<dbReference type="GeneID" id="19127669"/>
<sequence length="80" mass="9075">MPLRADLVILPRTDVQFILAMSKPGQAYTEPYPDQESVHMYSLHKIMCHARCNIYTGPRNRQFALDSIFGVAGGHTRLVE</sequence>
<dbReference type="Proteomes" id="UP000054032">
    <property type="component" value="Unassembled WGS sequence"/>
</dbReference>
<gene>
    <name evidence="1" type="ORF">COCMIDRAFT_90366</name>
</gene>
<protein>
    <submittedName>
        <fullName evidence="1">Uncharacterized protein</fullName>
    </submittedName>
</protein>
<dbReference type="OrthoDB" id="10343805at2759"/>
<dbReference type="AlphaFoldDB" id="W6ZJ03"/>
<name>W6ZJ03_COCMI</name>
<evidence type="ECO:0000313" key="1">
    <source>
        <dbReference type="EMBL" id="EUC47414.1"/>
    </source>
</evidence>
<organism evidence="1 2">
    <name type="scientific">Bipolaris oryzae ATCC 44560</name>
    <dbReference type="NCBI Taxonomy" id="930090"/>
    <lineage>
        <taxon>Eukaryota</taxon>
        <taxon>Fungi</taxon>
        <taxon>Dikarya</taxon>
        <taxon>Ascomycota</taxon>
        <taxon>Pezizomycotina</taxon>
        <taxon>Dothideomycetes</taxon>
        <taxon>Pleosporomycetidae</taxon>
        <taxon>Pleosporales</taxon>
        <taxon>Pleosporineae</taxon>
        <taxon>Pleosporaceae</taxon>
        <taxon>Bipolaris</taxon>
    </lineage>
</organism>
<dbReference type="EMBL" id="KI963953">
    <property type="protein sequence ID" value="EUC47414.1"/>
    <property type="molecule type" value="Genomic_DNA"/>
</dbReference>
<accession>W6ZJ03</accession>
<reference evidence="1 2" key="1">
    <citation type="journal article" date="2013" name="PLoS Genet.">
        <title>Comparative genome structure, secondary metabolite, and effector coding capacity across Cochliobolus pathogens.</title>
        <authorList>
            <person name="Condon B.J."/>
            <person name="Leng Y."/>
            <person name="Wu D."/>
            <person name="Bushley K.E."/>
            <person name="Ohm R.A."/>
            <person name="Otillar R."/>
            <person name="Martin J."/>
            <person name="Schackwitz W."/>
            <person name="Grimwood J."/>
            <person name="MohdZainudin N."/>
            <person name="Xue C."/>
            <person name="Wang R."/>
            <person name="Manning V.A."/>
            <person name="Dhillon B."/>
            <person name="Tu Z.J."/>
            <person name="Steffenson B.J."/>
            <person name="Salamov A."/>
            <person name="Sun H."/>
            <person name="Lowry S."/>
            <person name="LaButti K."/>
            <person name="Han J."/>
            <person name="Copeland A."/>
            <person name="Lindquist E."/>
            <person name="Barry K."/>
            <person name="Schmutz J."/>
            <person name="Baker S.E."/>
            <person name="Ciuffetti L.M."/>
            <person name="Grigoriev I.V."/>
            <person name="Zhong S."/>
            <person name="Turgeon B.G."/>
        </authorList>
    </citation>
    <scope>NUCLEOTIDE SEQUENCE [LARGE SCALE GENOMIC DNA]</scope>
    <source>
        <strain evidence="1 2">ATCC 44560</strain>
    </source>
</reference>
<evidence type="ECO:0000313" key="2">
    <source>
        <dbReference type="Proteomes" id="UP000054032"/>
    </source>
</evidence>
<keyword evidence="2" id="KW-1185">Reference proteome</keyword>
<proteinExistence type="predicted"/>
<dbReference type="RefSeq" id="XP_007686122.1">
    <property type="nucleotide sequence ID" value="XM_007687932.1"/>
</dbReference>